<evidence type="ECO:0000256" key="1">
    <source>
        <dbReference type="SAM" id="MobiDB-lite"/>
    </source>
</evidence>
<gene>
    <name evidence="2" type="ORF">BU26DRAFT_503162</name>
</gene>
<keyword evidence="3" id="KW-1185">Reference proteome</keyword>
<feature type="region of interest" description="Disordered" evidence="1">
    <location>
        <begin position="304"/>
        <end position="327"/>
    </location>
</feature>
<dbReference type="Proteomes" id="UP000800094">
    <property type="component" value="Unassembled WGS sequence"/>
</dbReference>
<dbReference type="RefSeq" id="XP_033685488.1">
    <property type="nucleotide sequence ID" value="XM_033826681.1"/>
</dbReference>
<organism evidence="2 3">
    <name type="scientific">Trematosphaeria pertusa</name>
    <dbReference type="NCBI Taxonomy" id="390896"/>
    <lineage>
        <taxon>Eukaryota</taxon>
        <taxon>Fungi</taxon>
        <taxon>Dikarya</taxon>
        <taxon>Ascomycota</taxon>
        <taxon>Pezizomycotina</taxon>
        <taxon>Dothideomycetes</taxon>
        <taxon>Pleosporomycetidae</taxon>
        <taxon>Pleosporales</taxon>
        <taxon>Massarineae</taxon>
        <taxon>Trematosphaeriaceae</taxon>
        <taxon>Trematosphaeria</taxon>
    </lineage>
</organism>
<feature type="region of interest" description="Disordered" evidence="1">
    <location>
        <begin position="1"/>
        <end position="23"/>
    </location>
</feature>
<feature type="region of interest" description="Disordered" evidence="1">
    <location>
        <begin position="262"/>
        <end position="287"/>
    </location>
</feature>
<dbReference type="AlphaFoldDB" id="A0A6A6IIT6"/>
<name>A0A6A6IIT6_9PLEO</name>
<dbReference type="GeneID" id="54580011"/>
<evidence type="ECO:0000313" key="2">
    <source>
        <dbReference type="EMBL" id="KAF2250484.1"/>
    </source>
</evidence>
<dbReference type="EMBL" id="ML987193">
    <property type="protein sequence ID" value="KAF2250484.1"/>
    <property type="molecule type" value="Genomic_DNA"/>
</dbReference>
<accession>A0A6A6IIT6</accession>
<sequence length="378" mass="40110">MAPPDHPPDNNRGRTVDGGLGVTEPTADIAAAALLSKKAASAPSREARNKWYCSVLEMGPAAGPPSDNGRLSCTPRDESDSACRHCQPRKLTHRAAITGSMVDRVVSLLCRTTATPPSGMRQPATAGGSAGMAPSLSIRVFCSLALPCAHTPKHRQRRWSTSRHTAKPAAAAFCFECAQSRAEALATGVARLAISALGANGHPDGDPACSALASKWSPGKASRGWERLAAPKANPGDARATDHFPPSDSPKHEILTASRALAQSPASVTRNKPPCGDHDSRAGASPTPCCCTLTHRGRRRPLPFPAQPAYAGGNATDNQPTKPAHRLSAREELRLCLPRDKEETLQPVASPWWSRRYSASAVLRRMQAPAMRDGRHKV</sequence>
<feature type="compositionally biased region" description="Basic and acidic residues" evidence="1">
    <location>
        <begin position="1"/>
        <end position="15"/>
    </location>
</feature>
<protein>
    <submittedName>
        <fullName evidence="2">Uncharacterized protein</fullName>
    </submittedName>
</protein>
<proteinExistence type="predicted"/>
<reference evidence="2" key="1">
    <citation type="journal article" date="2020" name="Stud. Mycol.">
        <title>101 Dothideomycetes genomes: a test case for predicting lifestyles and emergence of pathogens.</title>
        <authorList>
            <person name="Haridas S."/>
            <person name="Albert R."/>
            <person name="Binder M."/>
            <person name="Bloem J."/>
            <person name="Labutti K."/>
            <person name="Salamov A."/>
            <person name="Andreopoulos B."/>
            <person name="Baker S."/>
            <person name="Barry K."/>
            <person name="Bills G."/>
            <person name="Bluhm B."/>
            <person name="Cannon C."/>
            <person name="Castanera R."/>
            <person name="Culley D."/>
            <person name="Daum C."/>
            <person name="Ezra D."/>
            <person name="Gonzalez J."/>
            <person name="Henrissat B."/>
            <person name="Kuo A."/>
            <person name="Liang C."/>
            <person name="Lipzen A."/>
            <person name="Lutzoni F."/>
            <person name="Magnuson J."/>
            <person name="Mondo S."/>
            <person name="Nolan M."/>
            <person name="Ohm R."/>
            <person name="Pangilinan J."/>
            <person name="Park H.-J."/>
            <person name="Ramirez L."/>
            <person name="Alfaro M."/>
            <person name="Sun H."/>
            <person name="Tritt A."/>
            <person name="Yoshinaga Y."/>
            <person name="Zwiers L.-H."/>
            <person name="Turgeon B."/>
            <person name="Goodwin S."/>
            <person name="Spatafora J."/>
            <person name="Crous P."/>
            <person name="Grigoriev I."/>
        </authorList>
    </citation>
    <scope>NUCLEOTIDE SEQUENCE</scope>
    <source>
        <strain evidence="2">CBS 122368</strain>
    </source>
</reference>
<evidence type="ECO:0000313" key="3">
    <source>
        <dbReference type="Proteomes" id="UP000800094"/>
    </source>
</evidence>